<dbReference type="RefSeq" id="WP_044661379.1">
    <property type="nucleotide sequence ID" value="NZ_CP041016.1"/>
</dbReference>
<sequence>MGDIVNLRQARKAKARADKERQAQGNRVKFGRTKAERLAQSAEEERNRRLIEGARRDNRDDSPK</sequence>
<dbReference type="AlphaFoldDB" id="A0A5B8CKT9"/>
<proteinExistence type="predicted"/>
<evidence type="ECO:0000313" key="3">
    <source>
        <dbReference type="Proteomes" id="UP000311469"/>
    </source>
</evidence>
<dbReference type="EMBL" id="CP041016">
    <property type="protein sequence ID" value="QDC38797.1"/>
    <property type="molecule type" value="Genomic_DNA"/>
</dbReference>
<dbReference type="Pfam" id="PF13770">
    <property type="entry name" value="DUF4169"/>
    <property type="match status" value="1"/>
</dbReference>
<name>A0A5B8CKT9_SPHSA</name>
<feature type="compositionally biased region" description="Basic and acidic residues" evidence="1">
    <location>
        <begin position="33"/>
        <end position="64"/>
    </location>
</feature>
<feature type="region of interest" description="Disordered" evidence="1">
    <location>
        <begin position="1"/>
        <end position="64"/>
    </location>
</feature>
<organism evidence="2 3">
    <name type="scientific">Sphingobium fuliginis ATCC 27551</name>
    <dbReference type="NCBI Taxonomy" id="1208342"/>
    <lineage>
        <taxon>Bacteria</taxon>
        <taxon>Pseudomonadati</taxon>
        <taxon>Pseudomonadota</taxon>
        <taxon>Alphaproteobacteria</taxon>
        <taxon>Sphingomonadales</taxon>
        <taxon>Sphingomonadaceae</taxon>
        <taxon>Sphingobium</taxon>
    </lineage>
</organism>
<dbReference type="KEGG" id="sufl:FIL70_17680"/>
<accession>A0A5B8CKT9</accession>
<protein>
    <submittedName>
        <fullName evidence="2">DUF4169 family protein</fullName>
    </submittedName>
</protein>
<evidence type="ECO:0000313" key="2">
    <source>
        <dbReference type="EMBL" id="QDC38797.1"/>
    </source>
</evidence>
<gene>
    <name evidence="2" type="ORF">FIL70_17680</name>
</gene>
<dbReference type="InterPro" id="IPR025227">
    <property type="entry name" value="DUF4169"/>
</dbReference>
<evidence type="ECO:0000256" key="1">
    <source>
        <dbReference type="SAM" id="MobiDB-lite"/>
    </source>
</evidence>
<reference evidence="2 3" key="1">
    <citation type="submission" date="2019-06" db="EMBL/GenBank/DDBJ databases">
        <title>Genome organization and adaptive potential of archetypical organophosphate degarding Sphingobium fuliginis ATCC 27551.</title>
        <authorList>
            <person name="Sarwar A."/>
            <person name="Parthasarathy S."/>
            <person name="Singh C."/>
            <person name="Siddavattam D."/>
        </authorList>
    </citation>
    <scope>NUCLEOTIDE SEQUENCE [LARGE SCALE GENOMIC DNA]</scope>
    <source>
        <strain evidence="2 3">ATCC 27551</strain>
    </source>
</reference>
<dbReference type="Proteomes" id="UP000311469">
    <property type="component" value="Chromosome cSF1"/>
</dbReference>